<evidence type="ECO:0000313" key="3">
    <source>
        <dbReference type="Proteomes" id="UP001214441"/>
    </source>
</evidence>
<dbReference type="PANTHER" id="PTHR43434:SF1">
    <property type="entry name" value="PHOSPHOGLYCOLATE PHOSPHATASE"/>
    <property type="match status" value="1"/>
</dbReference>
<dbReference type="InterPro" id="IPR050155">
    <property type="entry name" value="HAD-like_hydrolase_sf"/>
</dbReference>
<dbReference type="Gene3D" id="3.40.50.1000">
    <property type="entry name" value="HAD superfamily/HAD-like"/>
    <property type="match status" value="1"/>
</dbReference>
<name>A0ABT7A6Y5_9ACTN</name>
<dbReference type="EMBL" id="JANCPR020000045">
    <property type="protein sequence ID" value="MDJ1136779.1"/>
    <property type="molecule type" value="Genomic_DNA"/>
</dbReference>
<organism evidence="2 3">
    <name type="scientific">Streptomyces iconiensis</name>
    <dbReference type="NCBI Taxonomy" id="1384038"/>
    <lineage>
        <taxon>Bacteria</taxon>
        <taxon>Bacillati</taxon>
        <taxon>Actinomycetota</taxon>
        <taxon>Actinomycetes</taxon>
        <taxon>Kitasatosporales</taxon>
        <taxon>Streptomycetaceae</taxon>
        <taxon>Streptomyces</taxon>
    </lineage>
</organism>
<protein>
    <submittedName>
        <fullName evidence="2">Haloacid dehalogenase-like hydrolase</fullName>
    </submittedName>
</protein>
<dbReference type="Proteomes" id="UP001214441">
    <property type="component" value="Unassembled WGS sequence"/>
</dbReference>
<sequence length="263" mass="26679">MGTERDLRGGGEPAGDPTGELSREPDGGLDGEPAADLLVLWDIDQTLIEGGGVSRTAYAAAFTRVIGHEPRAVAGMAGRTERAIATETLLLNGVPADPGTIARLNAALDEELHARADLLAAAGRVLPGAAETVLALAGHAHVHQSALTGNMRSLARLKLTVFGLAEHIDLTSGAFGDDAHDRADLLPFAWRRARTRLGRGYDAASTVLIGDTVHDIAAATAHGARAVGVATGATSAAALLAAGAAAALPDLTDTPAAVHTILG</sequence>
<evidence type="ECO:0000256" key="1">
    <source>
        <dbReference type="SAM" id="MobiDB-lite"/>
    </source>
</evidence>
<dbReference type="InterPro" id="IPR023198">
    <property type="entry name" value="PGP-like_dom2"/>
</dbReference>
<dbReference type="RefSeq" id="WP_274046258.1">
    <property type="nucleotide sequence ID" value="NZ_JANCPR020000045.1"/>
</dbReference>
<feature type="region of interest" description="Disordered" evidence="1">
    <location>
        <begin position="1"/>
        <end position="29"/>
    </location>
</feature>
<dbReference type="Gene3D" id="1.10.150.240">
    <property type="entry name" value="Putative phosphatase, domain 2"/>
    <property type="match status" value="1"/>
</dbReference>
<dbReference type="SUPFAM" id="SSF56784">
    <property type="entry name" value="HAD-like"/>
    <property type="match status" value="1"/>
</dbReference>
<comment type="caution">
    <text evidence="2">The sequence shown here is derived from an EMBL/GenBank/DDBJ whole genome shotgun (WGS) entry which is preliminary data.</text>
</comment>
<keyword evidence="3" id="KW-1185">Reference proteome</keyword>
<evidence type="ECO:0000313" key="2">
    <source>
        <dbReference type="EMBL" id="MDJ1136779.1"/>
    </source>
</evidence>
<dbReference type="InterPro" id="IPR036412">
    <property type="entry name" value="HAD-like_sf"/>
</dbReference>
<reference evidence="2 3" key="1">
    <citation type="submission" date="2023-05" db="EMBL/GenBank/DDBJ databases">
        <title>Streptantibioticus silvisoli sp. nov., acidotolerant actinomycetes 1 from pine litter.</title>
        <authorList>
            <person name="Swiecimska M."/>
            <person name="Golinska P."/>
            <person name="Sangal V."/>
            <person name="Wachnowicz B."/>
            <person name="Goodfellow M."/>
        </authorList>
    </citation>
    <scope>NUCLEOTIDE SEQUENCE [LARGE SCALE GENOMIC DNA]</scope>
    <source>
        <strain evidence="2 3">DSM 42109</strain>
    </source>
</reference>
<accession>A0ABT7A6Y5</accession>
<dbReference type="PANTHER" id="PTHR43434">
    <property type="entry name" value="PHOSPHOGLYCOLATE PHOSPHATASE"/>
    <property type="match status" value="1"/>
</dbReference>
<proteinExistence type="predicted"/>
<dbReference type="Pfam" id="PF12710">
    <property type="entry name" value="HAD"/>
    <property type="match status" value="1"/>
</dbReference>
<dbReference type="InterPro" id="IPR023214">
    <property type="entry name" value="HAD_sf"/>
</dbReference>
<gene>
    <name evidence="2" type="ORF">NMN56_033490</name>
</gene>